<dbReference type="Ensembl" id="ENSCCNT00000037130.1">
    <property type="protein sequence ID" value="ENSCCNP00000029457.1"/>
    <property type="gene ID" value="ENSCCNG00000028243.1"/>
</dbReference>
<accession>A0A8C0XIZ5</accession>
<proteinExistence type="predicted"/>
<dbReference type="PANTHER" id="PTHR16434:SF2">
    <property type="entry name" value="EWING'S TUMOR-ASSOCIATED ANTIGEN 1"/>
    <property type="match status" value="1"/>
</dbReference>
<sequence>MCNFCCNFNKHPGVYLVFFPHLTRSVSATWARPPSYNSFQSHSAKLDSNLLQGKLRSRFVETSPAHITIAPPLSRAQPISGSLLRAPHWPKWRRPLARSTVCNAETLRLGLQDVKEAAGRSGGVIGMSRRRKYGDIPILKNTPYKAAAAEECNSVIEPGRRRPRSARRSGLRVAGEGPPGPGRPQEQRPAAASCSKSNPEEKYETPRQVLKMDLLSCTFSSPNDPDGQNDIFWDQNSPLTKQLGKGRRKQIYSTDSDEISRIVNRIAPQDEKPTTDSMLGVWIGDTAIPCTPSVAKEKSRVKISCTKLKTQNREKELIKLAEQFDKNMEELDVIQMISETETLHNCKDYVYMQSLCDTVPEIDNAIMKKSMKGNTRTSVANDQNCIHKPFDQNAEAAFNAIFDGSTQRCSGLLSQDQSDALLNNSSTVFGTNSSSKEEKIITNETLVTEKLPNKVPVSLSSQLDAPIMTKSSVTPSTKEPEASNKHIDAFTTNDFEDDWESLLSNEPLVMQNVEKLELFPSKTAQVTDHKGVSTFISKNDKNMVRAKINLNVRLRDPKNVTGYAGENRCSPDLNNKSSKLPFTGNKMKFEKSSRDAFIQNKSQDCIVECNLTKVEDSHTNFTSSVCASADRSALRTRCPNEQKNQPIFNQSFKEPINIDSFGSAALVNETSVSHSNQTTASKLGSFFDDWNDPCLANEIINACHQLETTWEADDVDDDLLYQACDDIERLTQQQDVVKDSEMSKSILEINNSSKHGARNLSIPSKEGSHLVQSKYLNLGSISMQTSLINNSQINKSMRMEKMETCGNSPALLDATTNLTMYSKNSNCQINNLHAAWSNTSVPIQVNSSKSVLAESSSLNVSSDHMNTEIATNKKLSTQQLSHWTITDEAQNGLNKTARFPKFAFTKMKNSQTLSQFNQNCLAGSTPTTKISQGLEKKKTSVNSLLGEADQQQSLVKVSQPLKQSPKECLPSKCKALSSKPSTIQNKNKTAYYFPE</sequence>
<feature type="region of interest" description="Disordered" evidence="1">
    <location>
        <begin position="155"/>
        <end position="205"/>
    </location>
</feature>
<dbReference type="GO" id="GO:0043596">
    <property type="term" value="C:nuclear replication fork"/>
    <property type="evidence" value="ECO:0007669"/>
    <property type="project" value="TreeGrafter"/>
</dbReference>
<organism evidence="2">
    <name type="scientific">Castor canadensis</name>
    <name type="common">American beaver</name>
    <dbReference type="NCBI Taxonomy" id="51338"/>
    <lineage>
        <taxon>Eukaryota</taxon>
        <taxon>Metazoa</taxon>
        <taxon>Chordata</taxon>
        <taxon>Craniata</taxon>
        <taxon>Vertebrata</taxon>
        <taxon>Euteleostomi</taxon>
        <taxon>Mammalia</taxon>
        <taxon>Eutheria</taxon>
        <taxon>Euarchontoglires</taxon>
        <taxon>Glires</taxon>
        <taxon>Rodentia</taxon>
        <taxon>Castorimorpha</taxon>
        <taxon>Castoridae</taxon>
        <taxon>Castor</taxon>
    </lineage>
</organism>
<feature type="compositionally biased region" description="Basic residues" evidence="1">
    <location>
        <begin position="161"/>
        <end position="170"/>
    </location>
</feature>
<reference evidence="2" key="1">
    <citation type="submission" date="2023-09" db="UniProtKB">
        <authorList>
            <consortium name="Ensembl"/>
        </authorList>
    </citation>
    <scope>IDENTIFICATION</scope>
</reference>
<dbReference type="GO" id="GO:0031297">
    <property type="term" value="P:replication fork processing"/>
    <property type="evidence" value="ECO:0007669"/>
    <property type="project" value="TreeGrafter"/>
</dbReference>
<dbReference type="Pfam" id="PF15350">
    <property type="entry name" value="ETAA1"/>
    <property type="match status" value="1"/>
</dbReference>
<evidence type="ECO:0008006" key="3">
    <source>
        <dbReference type="Google" id="ProtNLM"/>
    </source>
</evidence>
<dbReference type="PANTHER" id="PTHR16434">
    <property type="entry name" value="EWING'S TUMOR-ASSOCIATED ANTIGEN 1 ETAA1"/>
    <property type="match status" value="1"/>
</dbReference>
<dbReference type="InterPro" id="IPR029406">
    <property type="entry name" value="ETAA1"/>
</dbReference>
<protein>
    <recommendedName>
        <fullName evidence="3">Ewing's tumor-associated antigen 1</fullName>
    </recommendedName>
</protein>
<name>A0A8C0XIZ5_CASCN</name>
<evidence type="ECO:0000313" key="2">
    <source>
        <dbReference type="Ensembl" id="ENSCCNP00000029457.1"/>
    </source>
</evidence>
<dbReference type="GO" id="GO:0043539">
    <property type="term" value="F:protein serine/threonine kinase activator activity"/>
    <property type="evidence" value="ECO:0007669"/>
    <property type="project" value="TreeGrafter"/>
</dbReference>
<evidence type="ECO:0000256" key="1">
    <source>
        <dbReference type="SAM" id="MobiDB-lite"/>
    </source>
</evidence>
<gene>
    <name evidence="2" type="primary">Etaa1</name>
</gene>
<dbReference type="GO" id="GO:2000001">
    <property type="term" value="P:regulation of DNA damage checkpoint"/>
    <property type="evidence" value="ECO:0007669"/>
    <property type="project" value="TreeGrafter"/>
</dbReference>
<dbReference type="AlphaFoldDB" id="A0A8C0XIZ5"/>
<dbReference type="GO" id="GO:0006974">
    <property type="term" value="P:DNA damage response"/>
    <property type="evidence" value="ECO:0007669"/>
    <property type="project" value="TreeGrafter"/>
</dbReference>